<name>A0AAV0KR96_9ROSI</name>
<evidence type="ECO:0000313" key="2">
    <source>
        <dbReference type="Proteomes" id="UP001154282"/>
    </source>
</evidence>
<keyword evidence="2" id="KW-1185">Reference proteome</keyword>
<organism evidence="1 2">
    <name type="scientific">Linum tenue</name>
    <dbReference type="NCBI Taxonomy" id="586396"/>
    <lineage>
        <taxon>Eukaryota</taxon>
        <taxon>Viridiplantae</taxon>
        <taxon>Streptophyta</taxon>
        <taxon>Embryophyta</taxon>
        <taxon>Tracheophyta</taxon>
        <taxon>Spermatophyta</taxon>
        <taxon>Magnoliopsida</taxon>
        <taxon>eudicotyledons</taxon>
        <taxon>Gunneridae</taxon>
        <taxon>Pentapetalae</taxon>
        <taxon>rosids</taxon>
        <taxon>fabids</taxon>
        <taxon>Malpighiales</taxon>
        <taxon>Linaceae</taxon>
        <taxon>Linum</taxon>
    </lineage>
</organism>
<evidence type="ECO:0000313" key="1">
    <source>
        <dbReference type="EMBL" id="CAI0423506.1"/>
    </source>
</evidence>
<comment type="caution">
    <text evidence="1">The sequence shown here is derived from an EMBL/GenBank/DDBJ whole genome shotgun (WGS) entry which is preliminary data.</text>
</comment>
<dbReference type="AlphaFoldDB" id="A0AAV0KR96"/>
<proteinExistence type="predicted"/>
<accession>A0AAV0KR96</accession>
<protein>
    <submittedName>
        <fullName evidence="1">Uncharacterized protein</fullName>
    </submittedName>
</protein>
<reference evidence="1" key="1">
    <citation type="submission" date="2022-08" db="EMBL/GenBank/DDBJ databases">
        <authorList>
            <person name="Gutierrez-Valencia J."/>
        </authorList>
    </citation>
    <scope>NUCLEOTIDE SEQUENCE</scope>
</reference>
<gene>
    <name evidence="1" type="ORF">LITE_LOCUS19545</name>
</gene>
<dbReference type="EMBL" id="CAMGYJ010000005">
    <property type="protein sequence ID" value="CAI0423506.1"/>
    <property type="molecule type" value="Genomic_DNA"/>
</dbReference>
<feature type="non-terminal residue" evidence="1">
    <location>
        <position position="90"/>
    </location>
</feature>
<sequence>MSPGTKELRILLRQQEGCTAGRRSRGREIHTSFPLGSSVSAEFFDEDRGPLGTRDSCFVLHNQRRRMKEYSEGMEFGSAGGLWNSPPVQS</sequence>
<dbReference type="Proteomes" id="UP001154282">
    <property type="component" value="Unassembled WGS sequence"/>
</dbReference>